<name>A0A2Z6P4K5_TRISU</name>
<dbReference type="Proteomes" id="UP000242715">
    <property type="component" value="Unassembled WGS sequence"/>
</dbReference>
<dbReference type="PANTHER" id="PTHR34457:SF3">
    <property type="entry name" value="PROTEIN TIC236, CHLOROPLASTIC"/>
    <property type="match status" value="1"/>
</dbReference>
<protein>
    <recommendedName>
        <fullName evidence="3">AsmA-like C-terminal domain-containing protein</fullName>
    </recommendedName>
</protein>
<dbReference type="PANTHER" id="PTHR34457">
    <property type="entry name" value="EMBRYO DEFECTIVE 2410"/>
    <property type="match status" value="1"/>
</dbReference>
<gene>
    <name evidence="1" type="ORF">TSUD_306560</name>
</gene>
<evidence type="ECO:0000313" key="2">
    <source>
        <dbReference type="Proteomes" id="UP000242715"/>
    </source>
</evidence>
<dbReference type="InterPro" id="IPR053022">
    <property type="entry name" value="Chloroplast_translocon_comp"/>
</dbReference>
<dbReference type="OrthoDB" id="1690181at2759"/>
<accession>A0A2Z6P4K5</accession>
<proteinExistence type="predicted"/>
<dbReference type="EMBL" id="DF974576">
    <property type="protein sequence ID" value="GAU49503.1"/>
    <property type="molecule type" value="Genomic_DNA"/>
</dbReference>
<feature type="non-terminal residue" evidence="1">
    <location>
        <position position="359"/>
    </location>
</feature>
<keyword evidence="2" id="KW-1185">Reference proteome</keyword>
<evidence type="ECO:0000313" key="1">
    <source>
        <dbReference type="EMBL" id="GAU49503.1"/>
    </source>
</evidence>
<reference evidence="2" key="1">
    <citation type="journal article" date="2017" name="Front. Plant Sci.">
        <title>Climate Clever Clovers: New Paradigm to Reduce the Environmental Footprint of Ruminants by Breeding Low Methanogenic Forages Utilizing Haplotype Variation.</title>
        <authorList>
            <person name="Kaur P."/>
            <person name="Appels R."/>
            <person name="Bayer P.E."/>
            <person name="Keeble-Gagnere G."/>
            <person name="Wang J."/>
            <person name="Hirakawa H."/>
            <person name="Shirasawa K."/>
            <person name="Vercoe P."/>
            <person name="Stefanova K."/>
            <person name="Durmic Z."/>
            <person name="Nichols P."/>
            <person name="Revell C."/>
            <person name="Isobe S.N."/>
            <person name="Edwards D."/>
            <person name="Erskine W."/>
        </authorList>
    </citation>
    <scope>NUCLEOTIDE SEQUENCE [LARGE SCALE GENOMIC DNA]</scope>
    <source>
        <strain evidence="2">cv. Daliak</strain>
    </source>
</reference>
<dbReference type="AlphaFoldDB" id="A0A2Z6P4K5"/>
<sequence>MKSFSFPLAGSVTALFNCQGPLDNPVFVGTGMVSRTLSSLHVDTPETVASEALAKSKEAGALAAFDRVPFSYVSANFTFNTDNCVADLYGIRASLVDGGEIRGAGTAWICPEGEEDETAIDVNFSGSLDIEKTMLHYIPNYHSLMPLKLGVLHGETKISGSLSKPEEFCSKATPFTFDGIEFDLNMHGFEFFRLVTTYTLDFPKPLLLKATGRVKFQGKLLEPSCAMMEQNFDKNGQHLHILEKGSADYLVGEVSISGFKLNQLMLAPQLSGLLRISPECVKLDASGRPDESLEVEFIGPLQSSDEDGLKSGQMLSISLQKGKLGANVSIQQSHSASLEIQNFPLDELELASLRGTIQR</sequence>
<organism evidence="1 2">
    <name type="scientific">Trifolium subterraneum</name>
    <name type="common">Subterranean clover</name>
    <dbReference type="NCBI Taxonomy" id="3900"/>
    <lineage>
        <taxon>Eukaryota</taxon>
        <taxon>Viridiplantae</taxon>
        <taxon>Streptophyta</taxon>
        <taxon>Embryophyta</taxon>
        <taxon>Tracheophyta</taxon>
        <taxon>Spermatophyta</taxon>
        <taxon>Magnoliopsida</taxon>
        <taxon>eudicotyledons</taxon>
        <taxon>Gunneridae</taxon>
        <taxon>Pentapetalae</taxon>
        <taxon>rosids</taxon>
        <taxon>fabids</taxon>
        <taxon>Fabales</taxon>
        <taxon>Fabaceae</taxon>
        <taxon>Papilionoideae</taxon>
        <taxon>50 kb inversion clade</taxon>
        <taxon>NPAAA clade</taxon>
        <taxon>Hologalegina</taxon>
        <taxon>IRL clade</taxon>
        <taxon>Trifolieae</taxon>
        <taxon>Trifolium</taxon>
    </lineage>
</organism>
<evidence type="ECO:0008006" key="3">
    <source>
        <dbReference type="Google" id="ProtNLM"/>
    </source>
</evidence>